<reference evidence="1 2" key="1">
    <citation type="submission" date="2019-06" db="EMBL/GenBank/DDBJ databases">
        <title>Sorghum-associated microbial communities from plants grown in Nebraska, USA.</title>
        <authorList>
            <person name="Schachtman D."/>
        </authorList>
    </citation>
    <scope>NUCLEOTIDE SEQUENCE [LARGE SCALE GENOMIC DNA]</scope>
    <source>
        <strain evidence="1 2">1225</strain>
    </source>
</reference>
<evidence type="ECO:0008006" key="3">
    <source>
        <dbReference type="Google" id="ProtNLM"/>
    </source>
</evidence>
<sequence length="129" mass="13980">MPHALGQRKTLPSPTGTIAVFAPDLALRQSLTFALEVEGFCVAAFERWKKGGLLASWLCVVIDDHIVRNSDEAFDFVANPENRVIMLADGLSPVADDNLAKILTKPFDGAELLRLVKDLAAPARVLAPE</sequence>
<proteinExistence type="predicted"/>
<dbReference type="Proteomes" id="UP000320653">
    <property type="component" value="Unassembled WGS sequence"/>
</dbReference>
<comment type="caution">
    <text evidence="1">The sequence shown here is derived from an EMBL/GenBank/DDBJ whole genome shotgun (WGS) entry which is preliminary data.</text>
</comment>
<protein>
    <recommendedName>
        <fullName evidence="3">Response regulatory domain-containing protein</fullName>
    </recommendedName>
</protein>
<gene>
    <name evidence="1" type="ORF">FHW37_103299</name>
</gene>
<organism evidence="1 2">
    <name type="scientific">Neorhizobium alkalisoli</name>
    <dbReference type="NCBI Taxonomy" id="528178"/>
    <lineage>
        <taxon>Bacteria</taxon>
        <taxon>Pseudomonadati</taxon>
        <taxon>Pseudomonadota</taxon>
        <taxon>Alphaproteobacteria</taxon>
        <taxon>Hyphomicrobiales</taxon>
        <taxon>Rhizobiaceae</taxon>
        <taxon>Rhizobium/Agrobacterium group</taxon>
        <taxon>Neorhizobium</taxon>
    </lineage>
</organism>
<keyword evidence="2" id="KW-1185">Reference proteome</keyword>
<dbReference type="AlphaFoldDB" id="A0A561QVN9"/>
<name>A0A561QVN9_9HYPH</name>
<evidence type="ECO:0000313" key="2">
    <source>
        <dbReference type="Proteomes" id="UP000320653"/>
    </source>
</evidence>
<accession>A0A561QVN9</accession>
<dbReference type="EMBL" id="VIWP01000003">
    <property type="protein sequence ID" value="TWF54433.1"/>
    <property type="molecule type" value="Genomic_DNA"/>
</dbReference>
<evidence type="ECO:0000313" key="1">
    <source>
        <dbReference type="EMBL" id="TWF54433.1"/>
    </source>
</evidence>